<keyword evidence="5" id="KW-1185">Reference proteome</keyword>
<dbReference type="InterPro" id="IPR008144">
    <property type="entry name" value="Guanylate_kin-like_dom"/>
</dbReference>
<sequence length="982" mass="109174">MRPLYGTICKSILVVIGVCILWQVQTAKCQSTTASDNKTKHTLYELYDRVGNNESEFLVQTTATTNSPIYETTTIENELPTLENTNDTGSSIPTTSTPDAEPPIERNTAFDDLDNESSHLYSRLINILNETKKLTQELKKVNELKKAVLIIGKSGSGKTTVAQIVAGNISRLEAKELTEDSGDYYIDDGHRINNGIESDPSALAEFIKDNETAVVLVDNPGFHDAAGAAKDLEIAFNMKTVAESFKYVRIALVCPHSSLKKGSYRSEFTSFLERVIDFLKNSDHFLSGISLIATKVKNSYTVKNKKMELVPESAELQAIANFMGEVKLAYNTQQSSDSNSFGSSDHNRSRLIVKMIQNLLTKRNRNFRKIKILRSPEESGPLINQSLIMEERESIRQMLLDEDGFDRVVTDSFGVAISATTRDSVDSLFRGLDSYIVRCTEEFGTFLKNEFLEKIKNDNSNYDISIESLIAKRKNDLDFIQSLRKQIGKCYSPEDFVGVVSATIESKNLTYHTTKLANIQARYEILKNIKYLSTKNYLASENWQNALKNVEKFIENEYLYQSMLQETFLKLREYKIEKRKSPDLGLPVSSSSHNSIASNAEFKLNPEDVIIDLNLARYACLEYNREKKKEFNQIVVKVFASDQEKVRCEDKMLIIIDKFVFVSEIQKQLSNCYYVDSIVIIAADTVVIDSDLSVELLEGRNLMMFSPQWVVQGKRSLVVSGKPHEEKQEKASPGEVGLDGKDGNPSGSFMGIGLHFKGIEGLTVQANGGNGQHGQDGGDGKDGTDGRDHAFVAVGQETEFQISKVYNLQKSVVRKEGQMGSAGQDSGAGGQGGKGGAKGSITIIDLAHYGNPFQNLGYSSHQSEGQLGLTGADGKPGNSGSNGCSSVDITKTHQLFGQEISLLSNTETLRLPCKKETAKGEVLRQRRLNLYVPRKREGDLSGLVCEMFVKLRLFIAERSYRSKLTLGSIDKFQKIVIDKLCP</sequence>
<feature type="chain" id="PRO_5019712169" description="Guanylate kinase-like domain-containing protein" evidence="2">
    <location>
        <begin position="30"/>
        <end position="982"/>
    </location>
</feature>
<feature type="compositionally biased region" description="Basic and acidic residues" evidence="1">
    <location>
        <begin position="722"/>
        <end position="742"/>
    </location>
</feature>
<dbReference type="STRING" id="195883.A0A482X1W9"/>
<feature type="region of interest" description="Disordered" evidence="1">
    <location>
        <begin position="765"/>
        <end position="788"/>
    </location>
</feature>
<protein>
    <recommendedName>
        <fullName evidence="3">Guanylate kinase-like domain-containing protein</fullName>
    </recommendedName>
</protein>
<dbReference type="OrthoDB" id="2386367at2759"/>
<reference evidence="4 5" key="1">
    <citation type="journal article" date="2017" name="Gigascience">
        <title>Genome sequence of the small brown planthopper, Laodelphax striatellus.</title>
        <authorList>
            <person name="Zhu J."/>
            <person name="Jiang F."/>
            <person name="Wang X."/>
            <person name="Yang P."/>
            <person name="Bao Y."/>
            <person name="Zhao W."/>
            <person name="Wang W."/>
            <person name="Lu H."/>
            <person name="Wang Q."/>
            <person name="Cui N."/>
            <person name="Li J."/>
            <person name="Chen X."/>
            <person name="Luo L."/>
            <person name="Yu J."/>
            <person name="Kang L."/>
            <person name="Cui F."/>
        </authorList>
    </citation>
    <scope>NUCLEOTIDE SEQUENCE [LARGE SCALE GENOMIC DNA]</scope>
    <source>
        <strain evidence="4">Lst14</strain>
    </source>
</reference>
<dbReference type="EMBL" id="QKKF02019844">
    <property type="protein sequence ID" value="RZF39370.1"/>
    <property type="molecule type" value="Genomic_DNA"/>
</dbReference>
<evidence type="ECO:0000259" key="3">
    <source>
        <dbReference type="PROSITE" id="PS50052"/>
    </source>
</evidence>
<name>A0A482X1W9_LAOST</name>
<gene>
    <name evidence="4" type="ORF">LSTR_LSTR000891</name>
</gene>
<feature type="compositionally biased region" description="Basic and acidic residues" evidence="1">
    <location>
        <begin position="776"/>
        <end position="788"/>
    </location>
</feature>
<evidence type="ECO:0000313" key="5">
    <source>
        <dbReference type="Proteomes" id="UP000291343"/>
    </source>
</evidence>
<feature type="region of interest" description="Disordered" evidence="1">
    <location>
        <begin position="860"/>
        <end position="884"/>
    </location>
</feature>
<evidence type="ECO:0000313" key="4">
    <source>
        <dbReference type="EMBL" id="RZF39370.1"/>
    </source>
</evidence>
<dbReference type="Gene3D" id="3.40.50.300">
    <property type="entry name" value="P-loop containing nucleotide triphosphate hydrolases"/>
    <property type="match status" value="1"/>
</dbReference>
<dbReference type="PROSITE" id="PS50052">
    <property type="entry name" value="GUANYLATE_KINASE_2"/>
    <property type="match status" value="1"/>
</dbReference>
<dbReference type="InterPro" id="IPR003593">
    <property type="entry name" value="AAA+_ATPase"/>
</dbReference>
<feature type="region of interest" description="Disordered" evidence="1">
    <location>
        <begin position="77"/>
        <end position="105"/>
    </location>
</feature>
<dbReference type="SUPFAM" id="SSF52540">
    <property type="entry name" value="P-loop containing nucleoside triphosphate hydrolases"/>
    <property type="match status" value="1"/>
</dbReference>
<keyword evidence="2" id="KW-0732">Signal</keyword>
<accession>A0A482X1W9</accession>
<feature type="signal peptide" evidence="2">
    <location>
        <begin position="1"/>
        <end position="29"/>
    </location>
</feature>
<proteinExistence type="predicted"/>
<dbReference type="InterPro" id="IPR027417">
    <property type="entry name" value="P-loop_NTPase"/>
</dbReference>
<evidence type="ECO:0000256" key="2">
    <source>
        <dbReference type="SAM" id="SignalP"/>
    </source>
</evidence>
<dbReference type="InParanoid" id="A0A482X1W9"/>
<feature type="region of interest" description="Disordered" evidence="1">
    <location>
        <begin position="720"/>
        <end position="742"/>
    </location>
</feature>
<dbReference type="Proteomes" id="UP000291343">
    <property type="component" value="Unassembled WGS sequence"/>
</dbReference>
<organism evidence="4 5">
    <name type="scientific">Laodelphax striatellus</name>
    <name type="common">Small brown planthopper</name>
    <name type="synonym">Delphax striatella</name>
    <dbReference type="NCBI Taxonomy" id="195883"/>
    <lineage>
        <taxon>Eukaryota</taxon>
        <taxon>Metazoa</taxon>
        <taxon>Ecdysozoa</taxon>
        <taxon>Arthropoda</taxon>
        <taxon>Hexapoda</taxon>
        <taxon>Insecta</taxon>
        <taxon>Pterygota</taxon>
        <taxon>Neoptera</taxon>
        <taxon>Paraneoptera</taxon>
        <taxon>Hemiptera</taxon>
        <taxon>Auchenorrhyncha</taxon>
        <taxon>Fulgoroidea</taxon>
        <taxon>Delphacidae</taxon>
        <taxon>Criomorphinae</taxon>
        <taxon>Laodelphax</taxon>
    </lineage>
</organism>
<dbReference type="SMART" id="SM00382">
    <property type="entry name" value="AAA"/>
    <property type="match status" value="1"/>
</dbReference>
<feature type="compositionally biased region" description="Polar residues" evidence="1">
    <location>
        <begin position="77"/>
        <end position="98"/>
    </location>
</feature>
<evidence type="ECO:0000256" key="1">
    <source>
        <dbReference type="SAM" id="MobiDB-lite"/>
    </source>
</evidence>
<comment type="caution">
    <text evidence="4">The sequence shown here is derived from an EMBL/GenBank/DDBJ whole genome shotgun (WGS) entry which is preliminary data.</text>
</comment>
<feature type="domain" description="Guanylate kinase-like" evidence="3">
    <location>
        <begin position="368"/>
        <end position="576"/>
    </location>
</feature>
<dbReference type="AlphaFoldDB" id="A0A482X1W9"/>